<feature type="compositionally biased region" description="Basic residues" evidence="7">
    <location>
        <begin position="113"/>
        <end position="132"/>
    </location>
</feature>
<dbReference type="InterPro" id="IPR023035">
    <property type="entry name" value="Ribosomal_uS9_bac/plastid"/>
</dbReference>
<keyword evidence="3 5" id="KW-0687">Ribonucleoprotein</keyword>
<dbReference type="RefSeq" id="WP_012258262.1">
    <property type="nucleotide sequence ID" value="NC_010175.1"/>
</dbReference>
<dbReference type="HOGENOM" id="CLU_046483_2_1_0"/>
<dbReference type="FunFam" id="3.30.230.10:FF:000001">
    <property type="entry name" value="30S ribosomal protein S9"/>
    <property type="match status" value="1"/>
</dbReference>
<dbReference type="PANTHER" id="PTHR21569:SF1">
    <property type="entry name" value="SMALL RIBOSOMAL SUBUNIT PROTEIN US9M"/>
    <property type="match status" value="1"/>
</dbReference>
<dbReference type="GO" id="GO:0003723">
    <property type="term" value="F:RNA binding"/>
    <property type="evidence" value="ECO:0000318"/>
    <property type="project" value="GO_Central"/>
</dbReference>
<dbReference type="InterPro" id="IPR020574">
    <property type="entry name" value="Ribosomal_uS9_CS"/>
</dbReference>
<feature type="region of interest" description="Disordered" evidence="7">
    <location>
        <begin position="106"/>
        <end position="132"/>
    </location>
</feature>
<dbReference type="FunCoup" id="A9WH97">
    <property type="interactions" value="534"/>
</dbReference>
<dbReference type="STRING" id="324602.Caur_2400"/>
<dbReference type="SUPFAM" id="SSF54211">
    <property type="entry name" value="Ribosomal protein S5 domain 2-like"/>
    <property type="match status" value="1"/>
</dbReference>
<evidence type="ECO:0000256" key="4">
    <source>
        <dbReference type="ARBA" id="ARBA00035259"/>
    </source>
</evidence>
<dbReference type="KEGG" id="cau:Caur_2400"/>
<evidence type="ECO:0000256" key="2">
    <source>
        <dbReference type="ARBA" id="ARBA00022980"/>
    </source>
</evidence>
<dbReference type="InterPro" id="IPR000754">
    <property type="entry name" value="Ribosomal_uS9"/>
</dbReference>
<dbReference type="NCBIfam" id="NF001099">
    <property type="entry name" value="PRK00132.1"/>
    <property type="match status" value="1"/>
</dbReference>
<evidence type="ECO:0000313" key="8">
    <source>
        <dbReference type="EMBL" id="ABY35609.1"/>
    </source>
</evidence>
<name>A9WH97_CHLAA</name>
<comment type="similarity">
    <text evidence="1 5 6">Belongs to the universal ribosomal protein uS9 family.</text>
</comment>
<gene>
    <name evidence="5" type="primary">rpsI</name>
    <name evidence="8" type="ordered locus">Caur_2400</name>
</gene>
<keyword evidence="9" id="KW-1185">Reference proteome</keyword>
<dbReference type="PANTHER" id="PTHR21569">
    <property type="entry name" value="RIBOSOMAL PROTEIN S9"/>
    <property type="match status" value="1"/>
</dbReference>
<dbReference type="PATRIC" id="fig|324602.8.peg.2714"/>
<accession>A9WH97</accession>
<dbReference type="AlphaFoldDB" id="A9WH97"/>
<proteinExistence type="inferred from homology"/>
<evidence type="ECO:0000313" key="9">
    <source>
        <dbReference type="Proteomes" id="UP000002008"/>
    </source>
</evidence>
<dbReference type="Pfam" id="PF00380">
    <property type="entry name" value="Ribosomal_S9"/>
    <property type="match status" value="1"/>
</dbReference>
<dbReference type="GO" id="GO:0003735">
    <property type="term" value="F:structural constituent of ribosome"/>
    <property type="evidence" value="ECO:0000318"/>
    <property type="project" value="GO_Central"/>
</dbReference>
<dbReference type="PROSITE" id="PS00360">
    <property type="entry name" value="RIBOSOMAL_S9"/>
    <property type="match status" value="1"/>
</dbReference>
<reference evidence="9" key="1">
    <citation type="journal article" date="2011" name="BMC Genomics">
        <title>Complete genome sequence of the filamentous anoxygenic phototrophic bacterium Chloroflexus aurantiacus.</title>
        <authorList>
            <person name="Tang K.H."/>
            <person name="Barry K."/>
            <person name="Chertkov O."/>
            <person name="Dalin E."/>
            <person name="Han C.S."/>
            <person name="Hauser L.J."/>
            <person name="Honchak B.M."/>
            <person name="Karbach L.E."/>
            <person name="Land M.L."/>
            <person name="Lapidus A."/>
            <person name="Larimer F.W."/>
            <person name="Mikhailova N."/>
            <person name="Pitluck S."/>
            <person name="Pierson B.K."/>
            <person name="Blankenship R.E."/>
        </authorList>
    </citation>
    <scope>NUCLEOTIDE SEQUENCE [LARGE SCALE GENOMIC DNA]</scope>
    <source>
        <strain evidence="9">ATCC 29366 / DSM 635 / J-10-fl</strain>
    </source>
</reference>
<evidence type="ECO:0000256" key="1">
    <source>
        <dbReference type="ARBA" id="ARBA00005251"/>
    </source>
</evidence>
<dbReference type="GO" id="GO:0006412">
    <property type="term" value="P:translation"/>
    <property type="evidence" value="ECO:0007669"/>
    <property type="project" value="UniProtKB-UniRule"/>
</dbReference>
<dbReference type="InParanoid" id="A9WH97"/>
<dbReference type="EnsemblBacteria" id="ABY35609">
    <property type="protein sequence ID" value="ABY35609"/>
    <property type="gene ID" value="Caur_2400"/>
</dbReference>
<evidence type="ECO:0000256" key="3">
    <source>
        <dbReference type="ARBA" id="ARBA00023274"/>
    </source>
</evidence>
<evidence type="ECO:0000256" key="5">
    <source>
        <dbReference type="HAMAP-Rule" id="MF_00532"/>
    </source>
</evidence>
<dbReference type="Gene3D" id="3.30.230.10">
    <property type="match status" value="1"/>
</dbReference>
<keyword evidence="2 5" id="KW-0689">Ribosomal protein</keyword>
<protein>
    <recommendedName>
        <fullName evidence="4 5">Small ribosomal subunit protein uS9</fullName>
    </recommendedName>
</protein>
<evidence type="ECO:0000256" key="7">
    <source>
        <dbReference type="SAM" id="MobiDB-lite"/>
    </source>
</evidence>
<dbReference type="HAMAP" id="MF_00532_B">
    <property type="entry name" value="Ribosomal_uS9_B"/>
    <property type="match status" value="1"/>
</dbReference>
<dbReference type="InterPro" id="IPR014721">
    <property type="entry name" value="Ribsml_uS5_D2-typ_fold_subgr"/>
</dbReference>
<sequence length="132" mass="15061">MEGKRYYQGTGRRKTAVARVRLFPGSGDFIVNGKKPEEYFGRRELFQHELRLPLVLTNHLNTFNVLVKVKGGGISSQVGAVRHGIARALLDYDSELRPTLKQAGLLTRDPRMKERKKVGLKRARKAPQYTKR</sequence>
<dbReference type="EMBL" id="CP000909">
    <property type="protein sequence ID" value="ABY35609.1"/>
    <property type="molecule type" value="Genomic_DNA"/>
</dbReference>
<dbReference type="Proteomes" id="UP000002008">
    <property type="component" value="Chromosome"/>
</dbReference>
<dbReference type="InterPro" id="IPR020568">
    <property type="entry name" value="Ribosomal_Su5_D2-typ_SF"/>
</dbReference>
<organism evidence="8 9">
    <name type="scientific">Chloroflexus aurantiacus (strain ATCC 29366 / DSM 635 / J-10-fl)</name>
    <dbReference type="NCBI Taxonomy" id="324602"/>
    <lineage>
        <taxon>Bacteria</taxon>
        <taxon>Bacillati</taxon>
        <taxon>Chloroflexota</taxon>
        <taxon>Chloroflexia</taxon>
        <taxon>Chloroflexales</taxon>
        <taxon>Chloroflexineae</taxon>
        <taxon>Chloroflexaceae</taxon>
        <taxon>Chloroflexus</taxon>
    </lineage>
</organism>
<evidence type="ECO:0000256" key="6">
    <source>
        <dbReference type="RuleBase" id="RU003815"/>
    </source>
</evidence>
<dbReference type="GO" id="GO:0022627">
    <property type="term" value="C:cytosolic small ribosomal subunit"/>
    <property type="evidence" value="ECO:0000318"/>
    <property type="project" value="GO_Central"/>
</dbReference>
<dbReference type="eggNOG" id="COG0103">
    <property type="taxonomic scope" value="Bacteria"/>
</dbReference>